<dbReference type="EMBL" id="CATNWA010009025">
    <property type="protein sequence ID" value="CAI9557284.1"/>
    <property type="molecule type" value="Genomic_DNA"/>
</dbReference>
<comment type="caution">
    <text evidence="1">The sequence shown here is derived from an EMBL/GenBank/DDBJ whole genome shotgun (WGS) entry which is preliminary data.</text>
</comment>
<evidence type="ECO:0000313" key="2">
    <source>
        <dbReference type="Proteomes" id="UP001162483"/>
    </source>
</evidence>
<name>A0ABN9CC13_9NEOB</name>
<accession>A0ABN9CC13</accession>
<proteinExistence type="predicted"/>
<protein>
    <submittedName>
        <fullName evidence="1">Uncharacterized protein</fullName>
    </submittedName>
</protein>
<feature type="non-terminal residue" evidence="1">
    <location>
        <position position="59"/>
    </location>
</feature>
<dbReference type="Proteomes" id="UP001162483">
    <property type="component" value="Unassembled WGS sequence"/>
</dbReference>
<reference evidence="1" key="1">
    <citation type="submission" date="2023-05" db="EMBL/GenBank/DDBJ databases">
        <authorList>
            <person name="Stuckert A."/>
        </authorList>
    </citation>
    <scope>NUCLEOTIDE SEQUENCE</scope>
</reference>
<keyword evidence="2" id="KW-1185">Reference proteome</keyword>
<organism evidence="1 2">
    <name type="scientific">Staurois parvus</name>
    <dbReference type="NCBI Taxonomy" id="386267"/>
    <lineage>
        <taxon>Eukaryota</taxon>
        <taxon>Metazoa</taxon>
        <taxon>Chordata</taxon>
        <taxon>Craniata</taxon>
        <taxon>Vertebrata</taxon>
        <taxon>Euteleostomi</taxon>
        <taxon>Amphibia</taxon>
        <taxon>Batrachia</taxon>
        <taxon>Anura</taxon>
        <taxon>Neobatrachia</taxon>
        <taxon>Ranoidea</taxon>
        <taxon>Ranidae</taxon>
        <taxon>Staurois</taxon>
    </lineage>
</organism>
<gene>
    <name evidence="1" type="ORF">SPARVUS_LOCUS4682077</name>
</gene>
<evidence type="ECO:0000313" key="1">
    <source>
        <dbReference type="EMBL" id="CAI9557284.1"/>
    </source>
</evidence>
<sequence length="59" mass="6510">MIPYCPGCPMSCQSAPVAATDLFLNRLLMHHDAPKSRQGLNQNTSICLSAFRWCIGVPF</sequence>